<feature type="compositionally biased region" description="Basic and acidic residues" evidence="5">
    <location>
        <begin position="1067"/>
        <end position="1125"/>
    </location>
</feature>
<dbReference type="GO" id="GO:0005524">
    <property type="term" value="F:ATP binding"/>
    <property type="evidence" value="ECO:0007669"/>
    <property type="project" value="UniProtKB-KW"/>
</dbReference>
<keyword evidence="4" id="KW-0067">ATP-binding</keyword>
<reference evidence="9" key="1">
    <citation type="submission" date="2016-11" db="EMBL/GenBank/DDBJ databases">
        <authorList>
            <person name="Varghese N."/>
            <person name="Submissions S."/>
        </authorList>
    </citation>
    <scope>NUCLEOTIDE SEQUENCE [LARGE SCALE GENOMIC DNA]</scope>
    <source>
        <strain evidence="9">GAS401</strain>
    </source>
</reference>
<dbReference type="PROSITE" id="PS51192">
    <property type="entry name" value="HELICASE_ATP_BIND_1"/>
    <property type="match status" value="1"/>
</dbReference>
<keyword evidence="9" id="KW-1185">Reference proteome</keyword>
<dbReference type="Gene3D" id="3.40.50.300">
    <property type="entry name" value="P-loop containing nucleotide triphosphate hydrolases"/>
    <property type="match status" value="2"/>
</dbReference>
<evidence type="ECO:0000259" key="6">
    <source>
        <dbReference type="PROSITE" id="PS51192"/>
    </source>
</evidence>
<dbReference type="RefSeq" id="WP_072818939.1">
    <property type="nucleotide sequence ID" value="NZ_LT670849.1"/>
</dbReference>
<dbReference type="AlphaFoldDB" id="A0A1M7TZZ0"/>
<feature type="region of interest" description="Disordered" evidence="5">
    <location>
        <begin position="947"/>
        <end position="1165"/>
    </location>
</feature>
<dbReference type="PANTHER" id="PTHR12131:SF1">
    <property type="entry name" value="ATP-DEPENDENT RNA HELICASE SUPV3L1, MITOCHONDRIAL-RELATED"/>
    <property type="match status" value="1"/>
</dbReference>
<dbReference type="PANTHER" id="PTHR12131">
    <property type="entry name" value="ATP-DEPENDENT RNA AND DNA HELICASE"/>
    <property type="match status" value="1"/>
</dbReference>
<evidence type="ECO:0000256" key="4">
    <source>
        <dbReference type="ARBA" id="ARBA00022840"/>
    </source>
</evidence>
<dbReference type="SMART" id="SM00490">
    <property type="entry name" value="HELICc"/>
    <property type="match status" value="1"/>
</dbReference>
<keyword evidence="1" id="KW-0547">Nucleotide-binding</keyword>
<feature type="compositionally biased region" description="Basic and acidic residues" evidence="5">
    <location>
        <begin position="1023"/>
        <end position="1032"/>
    </location>
</feature>
<dbReference type="PROSITE" id="PS51194">
    <property type="entry name" value="HELICASE_CTER"/>
    <property type="match status" value="1"/>
</dbReference>
<dbReference type="OrthoDB" id="9807155at2"/>
<dbReference type="InterPro" id="IPR014001">
    <property type="entry name" value="Helicase_ATP-bd"/>
</dbReference>
<feature type="domain" description="Helicase C-terminal" evidence="7">
    <location>
        <begin position="168"/>
        <end position="326"/>
    </location>
</feature>
<organism evidence="8 9">
    <name type="scientific">Bradyrhizobium erythrophlei</name>
    <dbReference type="NCBI Taxonomy" id="1437360"/>
    <lineage>
        <taxon>Bacteria</taxon>
        <taxon>Pseudomonadati</taxon>
        <taxon>Pseudomonadota</taxon>
        <taxon>Alphaproteobacteria</taxon>
        <taxon>Hyphomicrobiales</taxon>
        <taxon>Nitrobacteraceae</taxon>
        <taxon>Bradyrhizobium</taxon>
    </lineage>
</organism>
<dbReference type="Pfam" id="PF22527">
    <property type="entry name" value="DEXQc_Suv3"/>
    <property type="match status" value="1"/>
</dbReference>
<feature type="compositionally biased region" description="Low complexity" evidence="5">
    <location>
        <begin position="947"/>
        <end position="972"/>
    </location>
</feature>
<feature type="domain" description="Helicase ATP-binding" evidence="6">
    <location>
        <begin position="13"/>
        <end position="161"/>
    </location>
</feature>
<keyword evidence="3 8" id="KW-0347">Helicase</keyword>
<evidence type="ECO:0000313" key="9">
    <source>
        <dbReference type="Proteomes" id="UP000184096"/>
    </source>
</evidence>
<feature type="compositionally biased region" description="Basic residues" evidence="5">
    <location>
        <begin position="1033"/>
        <end position="1042"/>
    </location>
</feature>
<evidence type="ECO:0000256" key="2">
    <source>
        <dbReference type="ARBA" id="ARBA00022801"/>
    </source>
</evidence>
<dbReference type="GO" id="GO:0016787">
    <property type="term" value="F:hydrolase activity"/>
    <property type="evidence" value="ECO:0007669"/>
    <property type="project" value="UniProtKB-KW"/>
</dbReference>
<dbReference type="EMBL" id="LT670849">
    <property type="protein sequence ID" value="SHN76265.1"/>
    <property type="molecule type" value="Genomic_DNA"/>
</dbReference>
<dbReference type="GO" id="GO:0004386">
    <property type="term" value="F:helicase activity"/>
    <property type="evidence" value="ECO:0007669"/>
    <property type="project" value="UniProtKB-KW"/>
</dbReference>
<feature type="compositionally biased region" description="Low complexity" evidence="5">
    <location>
        <begin position="1054"/>
        <end position="1066"/>
    </location>
</feature>
<dbReference type="InterPro" id="IPR027417">
    <property type="entry name" value="P-loop_NTPase"/>
</dbReference>
<dbReference type="Pfam" id="PF00271">
    <property type="entry name" value="Helicase_C"/>
    <property type="match status" value="1"/>
</dbReference>
<dbReference type="InterPro" id="IPR050699">
    <property type="entry name" value="RNA-DNA_Helicase"/>
</dbReference>
<dbReference type="FunFam" id="3.40.50.300:FF:001346">
    <property type="entry name" value="ATP-dependent helicase"/>
    <property type="match status" value="1"/>
</dbReference>
<feature type="compositionally biased region" description="Basic residues" evidence="5">
    <location>
        <begin position="994"/>
        <end position="1006"/>
    </location>
</feature>
<protein>
    <submittedName>
        <fullName evidence="8">ATP-dependent RNA helicase SUPV3L1/SUV3</fullName>
    </submittedName>
</protein>
<gene>
    <name evidence="8" type="ORF">SAMN05444170_3151</name>
</gene>
<feature type="compositionally biased region" description="Basic and acidic residues" evidence="5">
    <location>
        <begin position="1043"/>
        <end position="1053"/>
    </location>
</feature>
<dbReference type="InterPro" id="IPR001650">
    <property type="entry name" value="Helicase_C-like"/>
</dbReference>
<evidence type="ECO:0000256" key="3">
    <source>
        <dbReference type="ARBA" id="ARBA00022806"/>
    </source>
</evidence>
<feature type="region of interest" description="Disordered" evidence="5">
    <location>
        <begin position="827"/>
        <end position="860"/>
    </location>
</feature>
<keyword evidence="2" id="KW-0378">Hydrolase</keyword>
<evidence type="ECO:0000313" key="8">
    <source>
        <dbReference type="EMBL" id="SHN76265.1"/>
    </source>
</evidence>
<accession>A0A1M7TZZ0</accession>
<evidence type="ECO:0000259" key="7">
    <source>
        <dbReference type="PROSITE" id="PS51194"/>
    </source>
</evidence>
<proteinExistence type="predicted"/>
<sequence length="1165" mass="126549">MALSSTSFSHLSNGKAPGAGVTAVLGPTNTGKTSLAIERMLAHSSGLIGLPLRLLAREVYNKIADRAGTEAVALITGEEKIKPQRPRFWVSTVEAMPRDLDVSFLAVDEIQIAADLERGHVFTDRILNRRGRDETLLLGAATMRGIVERLLPGANIVTRPRLSQLEFAGDRKITRQPRRTAIVAFSADEVYAIAELIRRQHGGAAVVLGSLSPRTRNAQVELFQNGDVDYLVATDAIGMGLNLDVDHVAFASDRKYDGYQFRRLIPAEFAQIAGRAGRATRNGTFGTTGRCAPFEPELVNALQNHTFESVRMLQWRNSKLDFSSVSALQVSLALSPAHEVLTRAPIAEDLRVLDHVARDADIREMAEGAKAVERLWEACQIPDYRRIAPAAHAELVTSLFRFLMQKGRIPDAWFAAQVDQADRVDGDIDTLSGRIAQIRTWTFVANRPDWLADPDHWQGIAREVENKLSDALHERLTERFVDRRTSVLMRRLRENVVLNTEIGKTGEVIVEGHVIGRLDGFTFAPDAAEAGSEAKALQATAQKALAGEIDARAEKLAASPDDQFVLTSEGTVRWTGDAVARLTAADDALHPRIRIISDERLTGAPREAVEKRLDLWLKTHIEKLLGPLFELSKAEDVTGIARGIAFQLIEAMGVLERSKISAEMKDLDQPSRASLRKYGVRFGAYHIYVPALLKPAARALASLLWALKQANVDLSVLSGAQHLAASGRTSFPVDKTLPRDAYRVLGYRQCGERAVRVDILERLADLIRPALAWRETSLGEKPPGAFDGRSFVVTQAMTSLTGSAGEDFASILRALGYRMDRRPQLAPKPAVVEAAPSDTAPVETSAEAPATPPSGETASEATLSDATLDAVAETVAGETVSTVEAAPAAAVVEAPVVEEAAASSTLLPQVDFAQKRDILNVATTDQEARTTAPEVVEAAPSVAIEAPAAQSSAEASSEAASASEATPADATAVPAQAELVEVWRPGGRSDERRPPRHDRKGHHRRPERAAADGASAAPGESASGEKSEGTGRERHRHGRRDRHRDFNKPRTDQPADGAVAAPADGAPAREERRDDKNARPRERFDGKGREDRNRSKFRDDAGREGGRDKGRGGRDRDRGGRENGPSHRQYASSAAPRERDRPVDPNSPFAKLAALKEQMTANRKD</sequence>
<dbReference type="SUPFAM" id="SSF52540">
    <property type="entry name" value="P-loop containing nucleoside triphosphate hydrolases"/>
    <property type="match status" value="2"/>
</dbReference>
<name>A0A1M7TZZ0_9BRAD</name>
<dbReference type="Proteomes" id="UP000184096">
    <property type="component" value="Chromosome I"/>
</dbReference>
<feature type="compositionally biased region" description="Low complexity" evidence="5">
    <location>
        <begin position="1011"/>
        <end position="1022"/>
    </location>
</feature>
<dbReference type="InterPro" id="IPR055206">
    <property type="entry name" value="DEXQc_SUV3"/>
</dbReference>
<evidence type="ECO:0000256" key="5">
    <source>
        <dbReference type="SAM" id="MobiDB-lite"/>
    </source>
</evidence>
<evidence type="ECO:0000256" key="1">
    <source>
        <dbReference type="ARBA" id="ARBA00022741"/>
    </source>
</evidence>